<accession>A0A2U0U7J2</accession>
<reference evidence="1 2" key="1">
    <citation type="submission" date="2018-05" db="EMBL/GenBank/DDBJ databases">
        <title>Genomic Encyclopedia of Type Strains, Phase IV (KMG-IV): sequencing the most valuable type-strain genomes for metagenomic binning, comparative biology and taxonomic classification.</title>
        <authorList>
            <person name="Goeker M."/>
        </authorList>
    </citation>
    <scope>NUCLEOTIDE SEQUENCE [LARGE SCALE GENOMIC DNA]</scope>
    <source>
        <strain evidence="1 2">DSM 100333</strain>
    </source>
</reference>
<proteinExistence type="predicted"/>
<protein>
    <submittedName>
        <fullName evidence="1">Uncharacterized protein</fullName>
    </submittedName>
</protein>
<sequence length="59" mass="6925">MIQRNLFLLSANVTKNPYTCKKRLHKTLFFRKTLHISNKKGNFASHFHFGKMISSVMVN</sequence>
<name>A0A2U0U7J2_9BACT</name>
<comment type="caution">
    <text evidence="1">The sequence shown here is derived from an EMBL/GenBank/DDBJ whole genome shotgun (WGS) entry which is preliminary data.</text>
</comment>
<evidence type="ECO:0000313" key="1">
    <source>
        <dbReference type="EMBL" id="PVX53588.1"/>
    </source>
</evidence>
<dbReference type="Proteomes" id="UP000245870">
    <property type="component" value="Unassembled WGS sequence"/>
</dbReference>
<organism evidence="1 2">
    <name type="scientific">Hallella colorans</name>
    <dbReference type="NCBI Taxonomy" id="1703337"/>
    <lineage>
        <taxon>Bacteria</taxon>
        <taxon>Pseudomonadati</taxon>
        <taxon>Bacteroidota</taxon>
        <taxon>Bacteroidia</taxon>
        <taxon>Bacteroidales</taxon>
        <taxon>Prevotellaceae</taxon>
        <taxon>Hallella</taxon>
    </lineage>
</organism>
<gene>
    <name evidence="1" type="ORF">C7379_11013</name>
</gene>
<evidence type="ECO:0000313" key="2">
    <source>
        <dbReference type="Proteomes" id="UP000245870"/>
    </source>
</evidence>
<keyword evidence="2" id="KW-1185">Reference proteome</keyword>
<dbReference type="EMBL" id="QENY01000010">
    <property type="protein sequence ID" value="PVX53588.1"/>
    <property type="molecule type" value="Genomic_DNA"/>
</dbReference>
<dbReference type="AlphaFoldDB" id="A0A2U0U7J2"/>